<proteinExistence type="inferred from homology"/>
<dbReference type="RefSeq" id="WP_264502517.1">
    <property type="nucleotide sequence ID" value="NZ_JAPDDS010000011.1"/>
</dbReference>
<dbReference type="NCBIfam" id="NF001030">
    <property type="entry name" value="PRK00110.1"/>
    <property type="match status" value="1"/>
</dbReference>
<dbReference type="EMBL" id="JAPDDS010000011">
    <property type="protein sequence ID" value="MCW1886561.1"/>
    <property type="molecule type" value="Genomic_DNA"/>
</dbReference>
<evidence type="ECO:0000256" key="1">
    <source>
        <dbReference type="ARBA" id="ARBA00008724"/>
    </source>
</evidence>
<dbReference type="NCBIfam" id="TIGR01033">
    <property type="entry name" value="YebC/PmpR family DNA-binding transcriptional regulator"/>
    <property type="match status" value="1"/>
</dbReference>
<dbReference type="Proteomes" id="UP001207930">
    <property type="component" value="Unassembled WGS sequence"/>
</dbReference>
<name>A0ABT3FSK5_9BACT</name>
<comment type="subcellular location">
    <subcellularLocation>
        <location evidence="6">Cytoplasm</location>
    </subcellularLocation>
</comment>
<dbReference type="NCBIfam" id="NF009044">
    <property type="entry name" value="PRK12378.1"/>
    <property type="match status" value="1"/>
</dbReference>
<evidence type="ECO:0000259" key="7">
    <source>
        <dbReference type="Pfam" id="PF01709"/>
    </source>
</evidence>
<dbReference type="InterPro" id="IPR002876">
    <property type="entry name" value="Transcrip_reg_TACO1-like"/>
</dbReference>
<dbReference type="HAMAP" id="MF_00693">
    <property type="entry name" value="Transcrip_reg_TACO1"/>
    <property type="match status" value="1"/>
</dbReference>
<evidence type="ECO:0000256" key="2">
    <source>
        <dbReference type="ARBA" id="ARBA00022490"/>
    </source>
</evidence>
<evidence type="ECO:0000259" key="8">
    <source>
        <dbReference type="Pfam" id="PF20772"/>
    </source>
</evidence>
<keyword evidence="10" id="KW-1185">Reference proteome</keyword>
<keyword evidence="2 6" id="KW-0963">Cytoplasm</keyword>
<comment type="similarity">
    <text evidence="1 6">Belongs to the TACO1 family.</text>
</comment>
<reference evidence="9 10" key="1">
    <citation type="submission" date="2022-10" db="EMBL/GenBank/DDBJ databases">
        <title>Luteolibacter flavescens strain MCCC 1K03193, whole genome shotgun sequencing project.</title>
        <authorList>
            <person name="Zhao G."/>
            <person name="Shen L."/>
        </authorList>
    </citation>
    <scope>NUCLEOTIDE SEQUENCE [LARGE SCALE GENOMIC DNA]</scope>
    <source>
        <strain evidence="9 10">MCCC 1K03193</strain>
    </source>
</reference>
<evidence type="ECO:0000256" key="3">
    <source>
        <dbReference type="ARBA" id="ARBA00023015"/>
    </source>
</evidence>
<dbReference type="Gene3D" id="1.10.10.200">
    <property type="match status" value="1"/>
</dbReference>
<dbReference type="Gene3D" id="3.30.70.980">
    <property type="match status" value="2"/>
</dbReference>
<evidence type="ECO:0000256" key="5">
    <source>
        <dbReference type="ARBA" id="ARBA00023163"/>
    </source>
</evidence>
<dbReference type="InterPro" id="IPR029072">
    <property type="entry name" value="YebC-like"/>
</dbReference>
<gene>
    <name evidence="9" type="ORF">OKA04_17620</name>
</gene>
<keyword evidence="3 6" id="KW-0805">Transcription regulation</keyword>
<keyword evidence="4 6" id="KW-0238">DNA-binding</keyword>
<dbReference type="SUPFAM" id="SSF75625">
    <property type="entry name" value="YebC-like"/>
    <property type="match status" value="1"/>
</dbReference>
<feature type="domain" description="TACO1/YebC-like second and third" evidence="7">
    <location>
        <begin position="83"/>
        <end position="238"/>
    </location>
</feature>
<dbReference type="InterPro" id="IPR026564">
    <property type="entry name" value="Transcrip_reg_TACO1-like_dom3"/>
</dbReference>
<organism evidence="9 10">
    <name type="scientific">Luteolibacter flavescens</name>
    <dbReference type="NCBI Taxonomy" id="1859460"/>
    <lineage>
        <taxon>Bacteria</taxon>
        <taxon>Pseudomonadati</taxon>
        <taxon>Verrucomicrobiota</taxon>
        <taxon>Verrucomicrobiia</taxon>
        <taxon>Verrucomicrobiales</taxon>
        <taxon>Verrucomicrobiaceae</taxon>
        <taxon>Luteolibacter</taxon>
    </lineage>
</organism>
<dbReference type="Pfam" id="PF20772">
    <property type="entry name" value="TACO1_YebC_N"/>
    <property type="match status" value="1"/>
</dbReference>
<feature type="domain" description="TACO1/YebC-like N-terminal" evidence="8">
    <location>
        <begin position="5"/>
        <end position="76"/>
    </location>
</feature>
<protein>
    <recommendedName>
        <fullName evidence="6">Probable transcriptional regulatory protein OKA04_17620</fullName>
    </recommendedName>
</protein>
<keyword evidence="5 6" id="KW-0804">Transcription</keyword>
<dbReference type="PANTHER" id="PTHR12532:SF6">
    <property type="entry name" value="TRANSCRIPTIONAL REGULATORY PROTEIN YEBC-RELATED"/>
    <property type="match status" value="1"/>
</dbReference>
<dbReference type="InterPro" id="IPR017856">
    <property type="entry name" value="Integrase-like_N"/>
</dbReference>
<evidence type="ECO:0000256" key="6">
    <source>
        <dbReference type="HAMAP-Rule" id="MF_00693"/>
    </source>
</evidence>
<comment type="caution">
    <text evidence="9">The sequence shown here is derived from an EMBL/GenBank/DDBJ whole genome shotgun (WGS) entry which is preliminary data.</text>
</comment>
<evidence type="ECO:0000313" key="10">
    <source>
        <dbReference type="Proteomes" id="UP001207930"/>
    </source>
</evidence>
<dbReference type="InterPro" id="IPR049083">
    <property type="entry name" value="TACO1_YebC_N"/>
</dbReference>
<dbReference type="PANTHER" id="PTHR12532">
    <property type="entry name" value="TRANSLATIONAL ACTIVATOR OF CYTOCHROME C OXIDASE 1"/>
    <property type="match status" value="1"/>
</dbReference>
<sequence length="250" mass="26501">MAGHNKWSKVKHIKARVDAIKGRVFSKCAHEIALAARAGGGDVGMNHRLRAAVDNAKAVSMPKDNIDRAIKKGLGELGGEAIQEVSYEGYGPEGIAFIIEAATDNLNRTAADIRTIFSKNGGSVATPGSVAYQFDRKGEIRVAADGVGEDQMMDAAIMAGADDVQSDESEHVIYTSPTELAAVVTGLRQAGFAIVSEKLVSVPQNPSVVSDPDIARHVMKLYDLLDGYDATLNVFTNFEVADDVLAALDA</sequence>
<evidence type="ECO:0000313" key="9">
    <source>
        <dbReference type="EMBL" id="MCW1886561.1"/>
    </source>
</evidence>
<dbReference type="InterPro" id="IPR048300">
    <property type="entry name" value="TACO1_YebC-like_2nd/3rd_dom"/>
</dbReference>
<evidence type="ECO:0000256" key="4">
    <source>
        <dbReference type="ARBA" id="ARBA00023125"/>
    </source>
</evidence>
<dbReference type="GO" id="GO:0003677">
    <property type="term" value="F:DNA binding"/>
    <property type="evidence" value="ECO:0007669"/>
    <property type="project" value="UniProtKB-KW"/>
</dbReference>
<dbReference type="Pfam" id="PF01709">
    <property type="entry name" value="Transcrip_reg"/>
    <property type="match status" value="1"/>
</dbReference>
<accession>A0ABT3FSK5</accession>